<keyword evidence="1" id="KW-0812">Transmembrane</keyword>
<dbReference type="Pfam" id="PF02470">
    <property type="entry name" value="MlaD"/>
    <property type="match status" value="1"/>
</dbReference>
<dbReference type="InterPro" id="IPR003399">
    <property type="entry name" value="Mce/MlaD"/>
</dbReference>
<dbReference type="InterPro" id="IPR052336">
    <property type="entry name" value="MlaD_Phospholipid_Transporter"/>
</dbReference>
<dbReference type="PANTHER" id="PTHR33371">
    <property type="entry name" value="INTERMEMBRANE PHOSPHOLIPID TRANSPORT SYSTEM BINDING PROTEIN MLAD-RELATED"/>
    <property type="match status" value="1"/>
</dbReference>
<keyword evidence="1" id="KW-0472">Membrane</keyword>
<dbReference type="OrthoDB" id="8579797at2"/>
<feature type="transmembrane region" description="Helical" evidence="1">
    <location>
        <begin position="36"/>
        <end position="57"/>
    </location>
</feature>
<proteinExistence type="predicted"/>
<keyword evidence="1" id="KW-1133">Transmembrane helix</keyword>
<reference evidence="3 4" key="1">
    <citation type="submission" date="2018-12" db="EMBL/GenBank/DDBJ databases">
        <title>Complete genome sequence of Iodobacter sp. H11R3.</title>
        <authorList>
            <person name="Bae J.-W."/>
        </authorList>
    </citation>
    <scope>NUCLEOTIDE SEQUENCE [LARGE SCALE GENOMIC DNA]</scope>
    <source>
        <strain evidence="3 4">H11R3</strain>
    </source>
</reference>
<dbReference type="PANTHER" id="PTHR33371:SF4">
    <property type="entry name" value="INTERMEMBRANE PHOSPHOLIPID TRANSPORT SYSTEM BINDING PROTEIN MLAD"/>
    <property type="match status" value="1"/>
</dbReference>
<name>A0A3S8ZRQ9_9NEIS</name>
<sequence length="332" mass="36694">MPGLSEGGLWFFYAIKMSWNMSVDLYISLLKKDNRVYIGGLMSGCVFVVAVAVYVLARSLSLFEQSYSLEFQAAGTDSLYKGMLVRLSGRTAGKIIEISREKETRVRVQMLINKDFKRWIKSDSVVSLAREGIFGERFIQISVGESKGPSLESGSELVFDAGMNVLLQQLRAHLFRLQEEIQGLAALLESPDGHTLGEVRGLLKELHSTRTDIDKTLASAALLAYENIPDTLGYVEGTLAGFKKAAQSMDARLVQISMTLEVVLDRRDENGVDKTLKEVQASAQEARPLLQKAIKDTDVVIKNAYQAMMSINDDGVFGSKEKLLVMPEVAVI</sequence>
<feature type="domain" description="Mce/MlaD" evidence="2">
    <location>
        <begin position="67"/>
        <end position="143"/>
    </location>
</feature>
<keyword evidence="4" id="KW-1185">Reference proteome</keyword>
<accession>A0A3S8ZRQ9</accession>
<evidence type="ECO:0000256" key="1">
    <source>
        <dbReference type="SAM" id="Phobius"/>
    </source>
</evidence>
<protein>
    <submittedName>
        <fullName evidence="3">MCE family protein</fullName>
    </submittedName>
</protein>
<dbReference type="KEGG" id="iod:EJO50_06210"/>
<gene>
    <name evidence="3" type="ORF">EJO50_06210</name>
</gene>
<dbReference type="AlphaFoldDB" id="A0A3S8ZRQ9"/>
<evidence type="ECO:0000313" key="4">
    <source>
        <dbReference type="Proteomes" id="UP000282438"/>
    </source>
</evidence>
<evidence type="ECO:0000259" key="2">
    <source>
        <dbReference type="Pfam" id="PF02470"/>
    </source>
</evidence>
<evidence type="ECO:0000313" key="3">
    <source>
        <dbReference type="EMBL" id="AZN36105.1"/>
    </source>
</evidence>
<dbReference type="Proteomes" id="UP000282438">
    <property type="component" value="Chromosome"/>
</dbReference>
<dbReference type="EMBL" id="CP034433">
    <property type="protein sequence ID" value="AZN36105.1"/>
    <property type="molecule type" value="Genomic_DNA"/>
</dbReference>
<organism evidence="3 4">
    <name type="scientific">Iodobacter ciconiae</name>
    <dbReference type="NCBI Taxonomy" id="2496266"/>
    <lineage>
        <taxon>Bacteria</taxon>
        <taxon>Pseudomonadati</taxon>
        <taxon>Pseudomonadota</taxon>
        <taxon>Betaproteobacteria</taxon>
        <taxon>Neisseriales</taxon>
        <taxon>Chitinibacteraceae</taxon>
        <taxon>Iodobacter</taxon>
    </lineage>
</organism>